<dbReference type="Proteomes" id="UP000565286">
    <property type="component" value="Unassembled WGS sequence"/>
</dbReference>
<accession>A0A7W6CB71</accession>
<name>A0A7W6CB71_9HYPH</name>
<dbReference type="EMBL" id="JACIDV010000003">
    <property type="protein sequence ID" value="MBB3945330.1"/>
    <property type="molecule type" value="Genomic_DNA"/>
</dbReference>
<proteinExistence type="predicted"/>
<organism evidence="1 2">
    <name type="scientific">Rhizobium skierniewicense</name>
    <dbReference type="NCBI Taxonomy" id="984260"/>
    <lineage>
        <taxon>Bacteria</taxon>
        <taxon>Pseudomonadati</taxon>
        <taxon>Pseudomonadota</taxon>
        <taxon>Alphaproteobacteria</taxon>
        <taxon>Hyphomicrobiales</taxon>
        <taxon>Rhizobiaceae</taxon>
        <taxon>Rhizobium/Agrobacterium group</taxon>
        <taxon>Rhizobium</taxon>
    </lineage>
</organism>
<reference evidence="1 2" key="1">
    <citation type="submission" date="2020-08" db="EMBL/GenBank/DDBJ databases">
        <title>Genomic Encyclopedia of Type Strains, Phase IV (KMG-IV): sequencing the most valuable type-strain genomes for metagenomic binning, comparative biology and taxonomic classification.</title>
        <authorList>
            <person name="Goeker M."/>
        </authorList>
    </citation>
    <scope>NUCLEOTIDE SEQUENCE [LARGE SCALE GENOMIC DNA]</scope>
    <source>
        <strain evidence="1 2">DSM 26438</strain>
    </source>
</reference>
<keyword evidence="2" id="KW-1185">Reference proteome</keyword>
<evidence type="ECO:0000313" key="1">
    <source>
        <dbReference type="EMBL" id="MBB3945330.1"/>
    </source>
</evidence>
<evidence type="ECO:0000313" key="2">
    <source>
        <dbReference type="Proteomes" id="UP000565286"/>
    </source>
</evidence>
<gene>
    <name evidence="1" type="ORF">GGQ73_001263</name>
</gene>
<dbReference type="AlphaFoldDB" id="A0A7W6CB71"/>
<sequence>MIDNRVFSSADCTVRSDEDPFERFTSLLEAVTGHLRP</sequence>
<comment type="caution">
    <text evidence="1">The sequence shown here is derived from an EMBL/GenBank/DDBJ whole genome shotgun (WGS) entry which is preliminary data.</text>
</comment>
<protein>
    <submittedName>
        <fullName evidence="1">Uncharacterized protein</fullName>
    </submittedName>
</protein>